<dbReference type="ESTHER" id="9acto-c0vyz3">
    <property type="family name" value="Monoglyceridelipase_lysophospholip"/>
</dbReference>
<feature type="domain" description="Serine aminopeptidase S33" evidence="1">
    <location>
        <begin position="13"/>
        <end position="242"/>
    </location>
</feature>
<dbReference type="AlphaFoldDB" id="C0VYZ3"/>
<name>C0VYZ3_9ACTO</name>
<comment type="caution">
    <text evidence="2">The sequence shown here is derived from an EMBL/GenBank/DDBJ whole genome shotgun (WGS) entry which is preliminary data.</text>
</comment>
<dbReference type="EMBL" id="ACFG01000004">
    <property type="protein sequence ID" value="EEH64646.1"/>
    <property type="molecule type" value="Genomic_DNA"/>
</dbReference>
<keyword evidence="3" id="KW-1185">Reference proteome</keyword>
<evidence type="ECO:0000313" key="3">
    <source>
        <dbReference type="Proteomes" id="UP000010301"/>
    </source>
</evidence>
<gene>
    <name evidence="2" type="ORF">HMPREF0044_0383</name>
</gene>
<dbReference type="SUPFAM" id="SSF53474">
    <property type="entry name" value="alpha/beta-Hydrolases"/>
    <property type="match status" value="1"/>
</dbReference>
<dbReference type="OrthoDB" id="9806902at2"/>
<protein>
    <submittedName>
        <fullName evidence="2">Hydrolase, alpha/beta domain protein</fullName>
    </submittedName>
</protein>
<dbReference type="GO" id="GO:0016787">
    <property type="term" value="F:hydrolase activity"/>
    <property type="evidence" value="ECO:0007669"/>
    <property type="project" value="UniProtKB-KW"/>
</dbReference>
<dbReference type="InterPro" id="IPR022742">
    <property type="entry name" value="Hydrolase_4"/>
</dbReference>
<dbReference type="STRING" id="525245.HMPREF0044_0383"/>
<sequence>MKIYHYATVGIPLADVLVTHGLAEHHRRYFPFIQALNEAGFDVYSYDQRSHGETPGPRAQVDVARLVSDHLRIRELISVRSRTGKLFLFGHSMGGLVTAASALKNPAGLLGVVLSGPAVSSKLPQWLVPVASVVAKYFPGLRTLRLAADEVALRPEVVDAYLEDPLNYTGPVPLLIGVTITGWANFVHANASRWAVPLLVLHGEHDTLTDPAGSAFLVEQAVAAGCDATHLIVEGEKHEVFNGDQAPQLRALTVEWLQQHL</sequence>
<keyword evidence="2" id="KW-0378">Hydrolase</keyword>
<dbReference type="InterPro" id="IPR051044">
    <property type="entry name" value="MAG_DAG_Lipase"/>
</dbReference>
<proteinExistence type="predicted"/>
<evidence type="ECO:0000313" key="2">
    <source>
        <dbReference type="EMBL" id="EEH64646.1"/>
    </source>
</evidence>
<dbReference type="PANTHER" id="PTHR11614">
    <property type="entry name" value="PHOSPHOLIPASE-RELATED"/>
    <property type="match status" value="1"/>
</dbReference>
<dbReference type="HOGENOM" id="CLU_026209_7_2_11"/>
<dbReference type="Proteomes" id="UP000010301">
    <property type="component" value="Unassembled WGS sequence"/>
</dbReference>
<accession>C0VYZ3</accession>
<dbReference type="eggNOG" id="COG2267">
    <property type="taxonomic scope" value="Bacteria"/>
</dbReference>
<dbReference type="Gene3D" id="3.40.50.1820">
    <property type="entry name" value="alpha/beta hydrolase"/>
    <property type="match status" value="1"/>
</dbReference>
<reference evidence="2 3" key="1">
    <citation type="submission" date="2009-01" db="EMBL/GenBank/DDBJ databases">
        <authorList>
            <person name="Qin X."/>
            <person name="Bachman B."/>
            <person name="Battles P."/>
            <person name="Bell A."/>
            <person name="Bess C."/>
            <person name="Bickham C."/>
            <person name="Chaboub L."/>
            <person name="Chen D."/>
            <person name="Coyle M."/>
            <person name="Deiros D.R."/>
            <person name="Dinh H."/>
            <person name="Forbes L."/>
            <person name="Fowler G."/>
            <person name="Francisco L."/>
            <person name="Fu Q."/>
            <person name="Gubbala S."/>
            <person name="Hale W."/>
            <person name="Han Y."/>
            <person name="Hemphill L."/>
            <person name="Highlander S.K."/>
            <person name="Hirani K."/>
            <person name="Hogues M."/>
            <person name="Jackson L."/>
            <person name="Jakkamsetti A."/>
            <person name="Javaid M."/>
            <person name="Jiang H."/>
            <person name="Korchina V."/>
            <person name="Kovar C."/>
            <person name="Lara F."/>
            <person name="Lee S."/>
            <person name="Mata R."/>
            <person name="Mathew T."/>
            <person name="Moen C."/>
            <person name="Morales K."/>
            <person name="Munidasa M."/>
            <person name="Nazareth L."/>
            <person name="Ngo R."/>
            <person name="Nguyen L."/>
            <person name="Okwuonu G."/>
            <person name="Ongeri F."/>
            <person name="Patil S."/>
            <person name="Petrosino J."/>
            <person name="Pham C."/>
            <person name="Pham P."/>
            <person name="Pu L.-L."/>
            <person name="Puazo M."/>
            <person name="Raj R."/>
            <person name="Reid J."/>
            <person name="Rouhana J."/>
            <person name="Saada N."/>
            <person name="Shang Y."/>
            <person name="Simmons D."/>
            <person name="Thornton R."/>
            <person name="Warren J."/>
            <person name="Weissenberger G."/>
            <person name="Zhang J."/>
            <person name="Zhang L."/>
            <person name="Zhou C."/>
            <person name="Zhu D."/>
            <person name="Muzny D."/>
            <person name="Worley K."/>
            <person name="Gibbs R."/>
        </authorList>
    </citation>
    <scope>NUCLEOTIDE SEQUENCE [LARGE SCALE GENOMIC DNA]</scope>
    <source>
        <strain evidence="2 3">DSM 15436</strain>
    </source>
</reference>
<organism evidence="2 3">
    <name type="scientific">Gleimia coleocanis DSM 15436</name>
    <dbReference type="NCBI Taxonomy" id="525245"/>
    <lineage>
        <taxon>Bacteria</taxon>
        <taxon>Bacillati</taxon>
        <taxon>Actinomycetota</taxon>
        <taxon>Actinomycetes</taxon>
        <taxon>Actinomycetales</taxon>
        <taxon>Actinomycetaceae</taxon>
        <taxon>Gleimia</taxon>
    </lineage>
</organism>
<dbReference type="RefSeq" id="WP_006547380.1">
    <property type="nucleotide sequence ID" value="NZ_DS999545.1"/>
</dbReference>
<evidence type="ECO:0000259" key="1">
    <source>
        <dbReference type="Pfam" id="PF12146"/>
    </source>
</evidence>
<dbReference type="Pfam" id="PF12146">
    <property type="entry name" value="Hydrolase_4"/>
    <property type="match status" value="1"/>
</dbReference>
<dbReference type="InterPro" id="IPR029058">
    <property type="entry name" value="AB_hydrolase_fold"/>
</dbReference>